<dbReference type="Proteomes" id="UP000054047">
    <property type="component" value="Unassembled WGS sequence"/>
</dbReference>
<dbReference type="AlphaFoldDB" id="A0A0C2HCC4"/>
<keyword evidence="4" id="KW-1185">Reference proteome</keyword>
<accession>A0A0C2HCC4</accession>
<proteinExistence type="predicted"/>
<gene>
    <name evidence="3" type="ORF">ANCDUO_02475</name>
</gene>
<organism evidence="3 4">
    <name type="scientific">Ancylostoma duodenale</name>
    <dbReference type="NCBI Taxonomy" id="51022"/>
    <lineage>
        <taxon>Eukaryota</taxon>
        <taxon>Metazoa</taxon>
        <taxon>Ecdysozoa</taxon>
        <taxon>Nematoda</taxon>
        <taxon>Chromadorea</taxon>
        <taxon>Rhabditida</taxon>
        <taxon>Rhabditina</taxon>
        <taxon>Rhabditomorpha</taxon>
        <taxon>Strongyloidea</taxon>
        <taxon>Ancylostomatidae</taxon>
        <taxon>Ancylostomatinae</taxon>
        <taxon>Ancylostoma</taxon>
    </lineage>
</organism>
<dbReference type="InterPro" id="IPR019430">
    <property type="entry name" value="7TM_GPCR_serpentine_rcpt_Srx"/>
</dbReference>
<name>A0A0C2HCC4_9BILA</name>
<dbReference type="Pfam" id="PF10328">
    <property type="entry name" value="7TM_GPCR_Srx"/>
    <property type="match status" value="1"/>
</dbReference>
<sequence length="63" mass="6769">MKALNYFTLVGIVGGAINISALVAIYRSSSFHNAFGMLCASHVISDIGFLLPHIFWAAPAEIM</sequence>
<reference evidence="3 4" key="1">
    <citation type="submission" date="2013-12" db="EMBL/GenBank/DDBJ databases">
        <title>Draft genome of the parsitic nematode Ancylostoma duodenale.</title>
        <authorList>
            <person name="Mitreva M."/>
        </authorList>
    </citation>
    <scope>NUCLEOTIDE SEQUENCE [LARGE SCALE GENOMIC DNA]</scope>
    <source>
        <strain evidence="3 4">Zhejiang</strain>
    </source>
</reference>
<evidence type="ECO:0000256" key="1">
    <source>
        <dbReference type="SAM" id="Phobius"/>
    </source>
</evidence>
<evidence type="ECO:0000313" key="4">
    <source>
        <dbReference type="Proteomes" id="UP000054047"/>
    </source>
</evidence>
<dbReference type="SUPFAM" id="SSF81321">
    <property type="entry name" value="Family A G protein-coupled receptor-like"/>
    <property type="match status" value="1"/>
</dbReference>
<feature type="transmembrane region" description="Helical" evidence="1">
    <location>
        <begin position="38"/>
        <end position="58"/>
    </location>
</feature>
<dbReference type="EMBL" id="KN726799">
    <property type="protein sequence ID" value="KIH67196.1"/>
    <property type="molecule type" value="Genomic_DNA"/>
</dbReference>
<dbReference type="OrthoDB" id="5874085at2759"/>
<keyword evidence="1" id="KW-1133">Transmembrane helix</keyword>
<protein>
    <recommendedName>
        <fullName evidence="2">7TM GPCR serpentine receptor class x (Srx) domain-containing protein</fullName>
    </recommendedName>
</protein>
<feature type="transmembrane region" description="Helical" evidence="1">
    <location>
        <begin position="6"/>
        <end position="26"/>
    </location>
</feature>
<keyword evidence="1" id="KW-0812">Transmembrane</keyword>
<feature type="domain" description="7TM GPCR serpentine receptor class x (Srx)" evidence="2">
    <location>
        <begin position="9"/>
        <end position="61"/>
    </location>
</feature>
<keyword evidence="1" id="KW-0472">Membrane</keyword>
<evidence type="ECO:0000259" key="2">
    <source>
        <dbReference type="Pfam" id="PF10328"/>
    </source>
</evidence>
<evidence type="ECO:0000313" key="3">
    <source>
        <dbReference type="EMBL" id="KIH67196.1"/>
    </source>
</evidence>